<evidence type="ECO:0000256" key="1">
    <source>
        <dbReference type="SAM" id="MobiDB-lite"/>
    </source>
</evidence>
<evidence type="ECO:0000313" key="4">
    <source>
        <dbReference type="Proteomes" id="UP000019024"/>
    </source>
</evidence>
<dbReference type="EMBL" id="CP007056">
    <property type="protein sequence ID" value="AHG01298.1"/>
    <property type="molecule type" value="Genomic_DNA"/>
</dbReference>
<accession>W0JW67</accession>
<dbReference type="Pfam" id="PF01883">
    <property type="entry name" value="FeS_assembly_P"/>
    <property type="match status" value="1"/>
</dbReference>
<keyword evidence="4" id="KW-1185">Reference proteome</keyword>
<dbReference type="HOGENOM" id="CLU_091588_2_2_2"/>
<dbReference type="Proteomes" id="UP000019024">
    <property type="component" value="Plasmid unnamed"/>
</dbReference>
<evidence type="ECO:0000259" key="2">
    <source>
        <dbReference type="Pfam" id="PF01883"/>
    </source>
</evidence>
<gene>
    <name evidence="3" type="ORF">HALLA_02650</name>
</gene>
<dbReference type="Gene3D" id="3.30.300.130">
    <property type="entry name" value="Fe-S cluster assembly (FSCA)"/>
    <property type="match status" value="1"/>
</dbReference>
<dbReference type="OrthoDB" id="371709at2157"/>
<reference evidence="3 4" key="1">
    <citation type="submission" date="2014-01" db="EMBL/GenBank/DDBJ databases">
        <authorList>
            <consortium name="DOE Joint Genome Institute"/>
            <person name="Anderson I."/>
            <person name="Huntemann M."/>
            <person name="Han J."/>
            <person name="Chen A."/>
            <person name="Kyrpides N."/>
            <person name="Mavromatis K."/>
            <person name="Markowitz V."/>
            <person name="Palaniappan K."/>
            <person name="Ivanova N."/>
            <person name="Schaumberg A."/>
            <person name="Pati A."/>
            <person name="Liolios K."/>
            <person name="Nordberg H.P."/>
            <person name="Cantor M.N."/>
            <person name="Hua S.X."/>
            <person name="Woyke T."/>
        </authorList>
    </citation>
    <scope>NUCLEOTIDE SEQUENCE [LARGE SCALE GENOMIC DNA]</scope>
    <source>
        <strain evidence="3 4">XH-48</strain>
        <plasmid evidence="4">1</plasmid>
    </source>
</reference>
<dbReference type="PANTHER" id="PTHR42831:SF3">
    <property type="entry name" value="1,2-PHENYLACETYL-COA EPOXIDASE, SUBUNIT D-RELATED"/>
    <property type="match status" value="1"/>
</dbReference>
<dbReference type="eggNOG" id="arCOG01845">
    <property type="taxonomic scope" value="Archaea"/>
</dbReference>
<proteinExistence type="predicted"/>
<dbReference type="InterPro" id="IPR034904">
    <property type="entry name" value="FSCA_dom_sf"/>
</dbReference>
<name>W0JW67_9EURY</name>
<dbReference type="InterPro" id="IPR002744">
    <property type="entry name" value="MIP18-like"/>
</dbReference>
<feature type="compositionally biased region" description="Polar residues" evidence="1">
    <location>
        <begin position="1"/>
        <end position="12"/>
    </location>
</feature>
<dbReference type="AlphaFoldDB" id="W0JW67"/>
<geneLocation type="plasmid" evidence="3">
    <name>unnamed</name>
</geneLocation>
<dbReference type="RefSeq" id="WP_049954232.1">
    <property type="nucleotide sequence ID" value="NZ_CP007056.1"/>
</dbReference>
<sequence>MSSARTNPTESVESVEPDLAGEFVEGRRADATPFERELWDMIDEIPDPHIPVSLVEMGMIYDVEVTNGHVAVEMTYPCMGCPAYDMIQNDIRSCLSLTDGVDEVDVEVVWDPVWSKDMLTEPVREKMRESGISL</sequence>
<dbReference type="GeneID" id="25146718"/>
<feature type="domain" description="MIP18 family-like" evidence="2">
    <location>
        <begin position="36"/>
        <end position="106"/>
    </location>
</feature>
<keyword evidence="3" id="KW-0614">Plasmid</keyword>
<dbReference type="SUPFAM" id="SSF117916">
    <property type="entry name" value="Fe-S cluster assembly (FSCA) domain-like"/>
    <property type="match status" value="1"/>
</dbReference>
<dbReference type="PANTHER" id="PTHR42831">
    <property type="entry name" value="FE-S PROTEIN MATURATION AUXILIARY FACTOR YITW"/>
    <property type="match status" value="1"/>
</dbReference>
<dbReference type="InterPro" id="IPR052339">
    <property type="entry name" value="Fe-S_Maturation_MIP18"/>
</dbReference>
<protein>
    <recommendedName>
        <fullName evidence="2">MIP18 family-like domain-containing protein</fullName>
    </recommendedName>
</protein>
<dbReference type="KEGG" id="hlr:HALLA_02650"/>
<organism evidence="3 4">
    <name type="scientific">Halostagnicola larsenii XH-48</name>
    <dbReference type="NCBI Taxonomy" id="797299"/>
    <lineage>
        <taxon>Archaea</taxon>
        <taxon>Methanobacteriati</taxon>
        <taxon>Methanobacteriota</taxon>
        <taxon>Stenosarchaea group</taxon>
        <taxon>Halobacteria</taxon>
        <taxon>Halobacteriales</taxon>
        <taxon>Natrialbaceae</taxon>
        <taxon>Halostagnicola</taxon>
    </lineage>
</organism>
<feature type="region of interest" description="Disordered" evidence="1">
    <location>
        <begin position="1"/>
        <end position="28"/>
    </location>
</feature>
<evidence type="ECO:0000313" key="3">
    <source>
        <dbReference type="EMBL" id="AHG01298.1"/>
    </source>
</evidence>